<name>A0A9P4K9H9_9PLEO</name>
<evidence type="ECO:0000313" key="2">
    <source>
        <dbReference type="Proteomes" id="UP000800093"/>
    </source>
</evidence>
<dbReference type="Proteomes" id="UP000800093">
    <property type="component" value="Unassembled WGS sequence"/>
</dbReference>
<feature type="non-terminal residue" evidence="1">
    <location>
        <position position="89"/>
    </location>
</feature>
<dbReference type="AlphaFoldDB" id="A0A9P4K9H9"/>
<dbReference type="EMBL" id="ML986647">
    <property type="protein sequence ID" value="KAF2261934.1"/>
    <property type="molecule type" value="Genomic_DNA"/>
</dbReference>
<sequence length="89" mass="9899">VSILEVESFTLLQNCAQCYFLESSTVSGFTLRQEISCCQNPLESCFYRADLQPEAHTYFPKGVYSKCLENSINISSAVDVYDGYCATTG</sequence>
<keyword evidence="2" id="KW-1185">Reference proteome</keyword>
<dbReference type="OrthoDB" id="5421290at2759"/>
<reference evidence="2" key="1">
    <citation type="journal article" date="2020" name="Stud. Mycol.">
        <title>101 Dothideomycetes genomes: A test case for predicting lifestyles and emergence of pathogens.</title>
        <authorList>
            <person name="Haridas S."/>
            <person name="Albert R."/>
            <person name="Binder M."/>
            <person name="Bloem J."/>
            <person name="LaButti K."/>
            <person name="Salamov A."/>
            <person name="Andreopoulos B."/>
            <person name="Baker S."/>
            <person name="Barry K."/>
            <person name="Bills G."/>
            <person name="Bluhm B."/>
            <person name="Cannon C."/>
            <person name="Castanera R."/>
            <person name="Culley D."/>
            <person name="Daum C."/>
            <person name="Ezra D."/>
            <person name="Gonzalez J."/>
            <person name="Henrissat B."/>
            <person name="Kuo A."/>
            <person name="Liang C."/>
            <person name="Lipzen A."/>
            <person name="Lutzoni F."/>
            <person name="Magnuson J."/>
            <person name="Mondo S."/>
            <person name="Nolan M."/>
            <person name="Ohm R."/>
            <person name="Pangilinan J."/>
            <person name="Park H.-J."/>
            <person name="Ramirez L."/>
            <person name="Alfaro M."/>
            <person name="Sun H."/>
            <person name="Tritt A."/>
            <person name="Yoshinaga Y."/>
            <person name="Zwiers L.-H."/>
            <person name="Turgeon B."/>
            <person name="Goodwin S."/>
            <person name="Spatafora J."/>
            <person name="Crous P."/>
            <person name="Grigoriev I."/>
        </authorList>
    </citation>
    <scope>NUCLEOTIDE SEQUENCE [LARGE SCALE GENOMIC DNA]</scope>
    <source>
        <strain evidence="2">CBS 304.66</strain>
    </source>
</reference>
<proteinExistence type="predicted"/>
<comment type="caution">
    <text evidence="1">The sequence shown here is derived from an EMBL/GenBank/DDBJ whole genome shotgun (WGS) entry which is preliminary data.</text>
</comment>
<accession>A0A9P4K9H9</accession>
<feature type="non-terminal residue" evidence="1">
    <location>
        <position position="1"/>
    </location>
</feature>
<evidence type="ECO:0000313" key="1">
    <source>
        <dbReference type="EMBL" id="KAF2261934.1"/>
    </source>
</evidence>
<gene>
    <name evidence="1" type="ORF">CC78DRAFT_431451</name>
</gene>
<organism evidence="1 2">
    <name type="scientific">Lojkania enalia</name>
    <dbReference type="NCBI Taxonomy" id="147567"/>
    <lineage>
        <taxon>Eukaryota</taxon>
        <taxon>Fungi</taxon>
        <taxon>Dikarya</taxon>
        <taxon>Ascomycota</taxon>
        <taxon>Pezizomycotina</taxon>
        <taxon>Dothideomycetes</taxon>
        <taxon>Pleosporomycetidae</taxon>
        <taxon>Pleosporales</taxon>
        <taxon>Pleosporales incertae sedis</taxon>
        <taxon>Lojkania</taxon>
    </lineage>
</organism>
<protein>
    <submittedName>
        <fullName evidence="1">Uncharacterized protein</fullName>
    </submittedName>
</protein>